<organism evidence="2 3">
    <name type="scientific">Fluviispira sanaruensis</name>
    <dbReference type="NCBI Taxonomy" id="2493639"/>
    <lineage>
        <taxon>Bacteria</taxon>
        <taxon>Pseudomonadati</taxon>
        <taxon>Bdellovibrionota</taxon>
        <taxon>Oligoflexia</taxon>
        <taxon>Silvanigrellales</taxon>
        <taxon>Silvanigrellaceae</taxon>
        <taxon>Fluviispira</taxon>
    </lineage>
</organism>
<evidence type="ECO:0000256" key="1">
    <source>
        <dbReference type="SAM" id="SignalP"/>
    </source>
</evidence>
<evidence type="ECO:0000313" key="3">
    <source>
        <dbReference type="Proteomes" id="UP000291236"/>
    </source>
</evidence>
<keyword evidence="1" id="KW-0732">Signal</keyword>
<keyword evidence="3" id="KW-1185">Reference proteome</keyword>
<feature type="chain" id="PRO_5020502608" evidence="1">
    <location>
        <begin position="24"/>
        <end position="169"/>
    </location>
</feature>
<dbReference type="Proteomes" id="UP000291236">
    <property type="component" value="Chromosome"/>
</dbReference>
<dbReference type="OrthoDB" id="5310329at2"/>
<protein>
    <submittedName>
        <fullName evidence="2">Uncharacterized protein</fullName>
    </submittedName>
</protein>
<gene>
    <name evidence="2" type="ORF">JCM31447_30790</name>
</gene>
<sequence length="169" mass="20282">MKKNNKFFKYVSLFSLTSFSLHASERAYIFCYSPNEDTWQWLKNSSGDRIELEGHWKKKKFGRHSFSFFMLENVDEIYINYLQKLCMDNFGQSYYVPQPAKTSILNHSWDVFALSENKFLNAKMEIRYRFENSVFRPTDNCKIKIPYDSNRSHYLNESDIEKIVKNKIC</sequence>
<dbReference type="AlphaFoldDB" id="A0A4P2VMI2"/>
<dbReference type="EMBL" id="AP019368">
    <property type="protein sequence ID" value="BBH54606.1"/>
    <property type="molecule type" value="Genomic_DNA"/>
</dbReference>
<dbReference type="RefSeq" id="WP_130612653.1">
    <property type="nucleotide sequence ID" value="NZ_AP019368.1"/>
</dbReference>
<proteinExistence type="predicted"/>
<evidence type="ECO:0000313" key="2">
    <source>
        <dbReference type="EMBL" id="BBH54606.1"/>
    </source>
</evidence>
<name>A0A4P2VMI2_FLUSA</name>
<accession>A0A4P2VMI2</accession>
<dbReference type="KEGG" id="sbf:JCM31447_30790"/>
<feature type="signal peptide" evidence="1">
    <location>
        <begin position="1"/>
        <end position="23"/>
    </location>
</feature>
<reference evidence="2 3" key="1">
    <citation type="submission" date="2018-12" db="EMBL/GenBank/DDBJ databases">
        <title>Rubrispira sanarue gen. nov., sp., nov., a member of the order Silvanigrellales, isolated from a brackish lake in Hamamatsu Japan.</title>
        <authorList>
            <person name="Maejima Y."/>
            <person name="Iino T."/>
            <person name="Muraguchi Y."/>
            <person name="Fukuda K."/>
            <person name="Nojiri H."/>
            <person name="Ohkuma M."/>
            <person name="Moriuchi R."/>
            <person name="Dohra H."/>
            <person name="Kimbara K."/>
            <person name="Shintani M."/>
        </authorList>
    </citation>
    <scope>NUCLEOTIDE SEQUENCE [LARGE SCALE GENOMIC DNA]</scope>
    <source>
        <strain evidence="2 3">RF1110005</strain>
    </source>
</reference>